<dbReference type="NCBIfam" id="NF007755">
    <property type="entry name" value="PRK10436.1"/>
    <property type="match status" value="1"/>
</dbReference>
<dbReference type="CDD" id="cd01129">
    <property type="entry name" value="PulE-GspE-like"/>
    <property type="match status" value="1"/>
</dbReference>
<dbReference type="InterPro" id="IPR027417">
    <property type="entry name" value="P-loop_NTPase"/>
</dbReference>
<proteinExistence type="inferred from homology"/>
<dbReference type="EMBL" id="CWJI01000002">
    <property type="protein sequence ID" value="CRY54508.1"/>
    <property type="molecule type" value="Genomic_DNA"/>
</dbReference>
<dbReference type="AlphaFoldDB" id="A0A0H5LTN3"/>
<organism evidence="6 7">
    <name type="scientific">Yersinia intermedia</name>
    <dbReference type="NCBI Taxonomy" id="631"/>
    <lineage>
        <taxon>Bacteria</taxon>
        <taxon>Pseudomonadati</taxon>
        <taxon>Pseudomonadota</taxon>
        <taxon>Gammaproteobacteria</taxon>
        <taxon>Enterobacterales</taxon>
        <taxon>Yersiniaceae</taxon>
        <taxon>Yersinia</taxon>
    </lineage>
</organism>
<dbReference type="Pfam" id="PF00437">
    <property type="entry name" value="T2SSE"/>
    <property type="match status" value="1"/>
</dbReference>
<dbReference type="Gene3D" id="3.40.50.300">
    <property type="entry name" value="P-loop containing nucleotide triphosphate hydrolases"/>
    <property type="match status" value="1"/>
</dbReference>
<evidence type="ECO:0000313" key="7">
    <source>
        <dbReference type="Proteomes" id="UP000043316"/>
    </source>
</evidence>
<comment type="similarity">
    <text evidence="1">Belongs to the GSP E family.</text>
</comment>
<feature type="domain" description="Bacterial type II secretion system protein E" evidence="5">
    <location>
        <begin position="328"/>
        <end position="342"/>
    </location>
</feature>
<evidence type="ECO:0000256" key="3">
    <source>
        <dbReference type="ARBA" id="ARBA00022840"/>
    </source>
</evidence>
<dbReference type="SUPFAM" id="SSF52540">
    <property type="entry name" value="P-loop containing nucleoside triphosphate hydrolases"/>
    <property type="match status" value="1"/>
</dbReference>
<gene>
    <name evidence="6" type="primary">gspE_1</name>
    <name evidence="6" type="ORF">ERS008476_01430</name>
</gene>
<dbReference type="Gene3D" id="3.30.450.90">
    <property type="match status" value="1"/>
</dbReference>
<dbReference type="SUPFAM" id="SSF160246">
    <property type="entry name" value="EspE N-terminal domain-like"/>
    <property type="match status" value="1"/>
</dbReference>
<dbReference type="PROSITE" id="PS00662">
    <property type="entry name" value="T2SP_E"/>
    <property type="match status" value="1"/>
</dbReference>
<dbReference type="PANTHER" id="PTHR30258:SF1">
    <property type="entry name" value="PROTEIN TRANSPORT PROTEIN HOFB HOMOLOG"/>
    <property type="match status" value="1"/>
</dbReference>
<dbReference type="GO" id="GO:0005886">
    <property type="term" value="C:plasma membrane"/>
    <property type="evidence" value="ECO:0007669"/>
    <property type="project" value="TreeGrafter"/>
</dbReference>
<dbReference type="GO" id="GO:0016887">
    <property type="term" value="F:ATP hydrolysis activity"/>
    <property type="evidence" value="ECO:0007669"/>
    <property type="project" value="TreeGrafter"/>
</dbReference>
<keyword evidence="2" id="KW-0547">Nucleotide-binding</keyword>
<evidence type="ECO:0000256" key="2">
    <source>
        <dbReference type="ARBA" id="ARBA00022741"/>
    </source>
</evidence>
<evidence type="ECO:0000256" key="4">
    <source>
        <dbReference type="SAM" id="MobiDB-lite"/>
    </source>
</evidence>
<dbReference type="GO" id="GO:0005524">
    <property type="term" value="F:ATP binding"/>
    <property type="evidence" value="ECO:0007669"/>
    <property type="project" value="UniProtKB-KW"/>
</dbReference>
<reference evidence="7" key="1">
    <citation type="submission" date="2015-03" db="EMBL/GenBank/DDBJ databases">
        <authorList>
            <consortium name="Pathogen Informatics"/>
        </authorList>
    </citation>
    <scope>NUCLEOTIDE SEQUENCE [LARGE SCALE GENOMIC DNA]</scope>
    <source>
        <strain evidence="7">R148</strain>
    </source>
</reference>
<dbReference type="Gene3D" id="3.30.300.160">
    <property type="entry name" value="Type II secretion system, protein E, N-terminal domain"/>
    <property type="match status" value="1"/>
</dbReference>
<keyword evidence="3" id="KW-0067">ATP-binding</keyword>
<dbReference type="PANTHER" id="PTHR30258">
    <property type="entry name" value="TYPE II SECRETION SYSTEM PROTEIN GSPE-RELATED"/>
    <property type="match status" value="1"/>
</dbReference>
<feature type="region of interest" description="Disordered" evidence="4">
    <location>
        <begin position="84"/>
        <end position="109"/>
    </location>
</feature>
<name>A0A0H5LTN3_YERIN</name>
<evidence type="ECO:0000256" key="1">
    <source>
        <dbReference type="ARBA" id="ARBA00006611"/>
    </source>
</evidence>
<evidence type="ECO:0000313" key="6">
    <source>
        <dbReference type="EMBL" id="CRY54508.1"/>
    </source>
</evidence>
<dbReference type="InterPro" id="IPR037257">
    <property type="entry name" value="T2SS_E_N_sf"/>
</dbReference>
<dbReference type="InterPro" id="IPR001482">
    <property type="entry name" value="T2SS/T4SS_dom"/>
</dbReference>
<evidence type="ECO:0000259" key="5">
    <source>
        <dbReference type="PROSITE" id="PS00662"/>
    </source>
</evidence>
<dbReference type="Proteomes" id="UP000043316">
    <property type="component" value="Unassembled WGS sequence"/>
</dbReference>
<accession>A0A0H5LTN3</accession>
<protein>
    <submittedName>
        <fullName evidence="6">Type IV fimbrial assembly, ATPase PilB</fullName>
    </submittedName>
</protein>
<sequence length="514" mass="56664">MTEPMTSSFEMISDELHAVCRSHRAIALSLDGKSLSIAVCGPVSNKLLTALRFTCGRKIIVESWPEAKIEQYLNLVISKEKQRSSGTRSTVQGQAIPQQNEVQQRSTSLPQAQQSLDETLLDNEGDAPVIQFINQTLWLAIQKRASDIHFEPYQHHYRIRLRIDGVVHESPPPTTELASRISSRLKVMSKLNIAEKRLPQDGQLNVQLNGTRYSMRIAILPVQYGEKLVLRILNMQQQPTLDKLGLPKIAIQQLTQALSAPQGLILVTGPTGSGKTVTLYCSLSHLNQPQRNICSVEDPTEIQVDGINQTQTNSKIGLDFSAVLRAMLRQDPDVVMLGEIRDNETAEIAVKAALTGHLVLSTLHTNSTTETLIRLTQMGVERHLIASSLTLVIAQRLIRKLCLHCRRASPHLYQPPAAIRATPLQHYQALGCEHCCAGYYGRTGVYEMLSITPKVQQALLTNATPSELAQIAREQGQITLLTAGLALVESGITTLEEINRVVGLLAETKTEAAS</sequence>